<dbReference type="InterPro" id="IPR010982">
    <property type="entry name" value="Lambda_DNA-bd_dom_sf"/>
</dbReference>
<gene>
    <name evidence="2" type="ORF">HUK81_18800</name>
</gene>
<sequence length="51" mass="5456">MSCDITGIAERLQAARKTKGLSQRELSELAGVPQAQISRIEAGTVDLRLSS</sequence>
<dbReference type="Gene3D" id="1.10.260.40">
    <property type="entry name" value="lambda repressor-like DNA-binding domains"/>
    <property type="match status" value="1"/>
</dbReference>
<dbReference type="CDD" id="cd00093">
    <property type="entry name" value="HTH_XRE"/>
    <property type="match status" value="1"/>
</dbReference>
<dbReference type="EMBL" id="JABXXS010000184">
    <property type="protein sequence ID" value="NVN38867.1"/>
    <property type="molecule type" value="Genomic_DNA"/>
</dbReference>
<organism evidence="2 3">
    <name type="scientific">Komagataeibacter swingsii</name>
    <dbReference type="NCBI Taxonomy" id="215220"/>
    <lineage>
        <taxon>Bacteria</taxon>
        <taxon>Pseudomonadati</taxon>
        <taxon>Pseudomonadota</taxon>
        <taxon>Alphaproteobacteria</taxon>
        <taxon>Acetobacterales</taxon>
        <taxon>Acetobacteraceae</taxon>
        <taxon>Komagataeibacter</taxon>
    </lineage>
</organism>
<dbReference type="SUPFAM" id="SSF47413">
    <property type="entry name" value="lambda repressor-like DNA-binding domains"/>
    <property type="match status" value="1"/>
</dbReference>
<name>A0A850P2G8_9PROT</name>
<evidence type="ECO:0000313" key="3">
    <source>
        <dbReference type="Proteomes" id="UP000522590"/>
    </source>
</evidence>
<feature type="non-terminal residue" evidence="2">
    <location>
        <position position="51"/>
    </location>
</feature>
<reference evidence="2 3" key="1">
    <citation type="submission" date="2020-06" db="EMBL/GenBank/DDBJ databases">
        <title>Description of novel acetic acid bacteria.</title>
        <authorList>
            <person name="Sombolestani A."/>
        </authorList>
    </citation>
    <scope>NUCLEOTIDE SEQUENCE [LARGE SCALE GENOMIC DNA]</scope>
    <source>
        <strain evidence="2 3">LMG 25</strain>
    </source>
</reference>
<evidence type="ECO:0000259" key="1">
    <source>
        <dbReference type="PROSITE" id="PS50943"/>
    </source>
</evidence>
<dbReference type="InterPro" id="IPR001387">
    <property type="entry name" value="Cro/C1-type_HTH"/>
</dbReference>
<dbReference type="GO" id="GO:0003677">
    <property type="term" value="F:DNA binding"/>
    <property type="evidence" value="ECO:0007669"/>
    <property type="project" value="InterPro"/>
</dbReference>
<dbReference type="Proteomes" id="UP000522590">
    <property type="component" value="Unassembled WGS sequence"/>
</dbReference>
<dbReference type="AlphaFoldDB" id="A0A850P2G8"/>
<evidence type="ECO:0000313" key="2">
    <source>
        <dbReference type="EMBL" id="NVN38867.1"/>
    </source>
</evidence>
<dbReference type="Pfam" id="PF01381">
    <property type="entry name" value="HTH_3"/>
    <property type="match status" value="1"/>
</dbReference>
<protein>
    <submittedName>
        <fullName evidence="2">Helix-turn-helix transcriptional regulator</fullName>
    </submittedName>
</protein>
<feature type="domain" description="HTH cro/C1-type" evidence="1">
    <location>
        <begin position="12"/>
        <end position="50"/>
    </location>
</feature>
<dbReference type="RefSeq" id="WP_176644245.1">
    <property type="nucleotide sequence ID" value="NZ_JABXXS010000184.1"/>
</dbReference>
<comment type="caution">
    <text evidence="2">The sequence shown here is derived from an EMBL/GenBank/DDBJ whole genome shotgun (WGS) entry which is preliminary data.</text>
</comment>
<proteinExistence type="predicted"/>
<dbReference type="PROSITE" id="PS50943">
    <property type="entry name" value="HTH_CROC1"/>
    <property type="match status" value="1"/>
</dbReference>
<accession>A0A850P2G8</accession>